<evidence type="ECO:0000259" key="6">
    <source>
        <dbReference type="PROSITE" id="PS50089"/>
    </source>
</evidence>
<dbReference type="SUPFAM" id="SSF57924">
    <property type="entry name" value="Inhibitor of apoptosis (IAP) repeat"/>
    <property type="match status" value="2"/>
</dbReference>
<dbReference type="Gene3D" id="1.10.1170.10">
    <property type="entry name" value="Inhibitor Of Apoptosis Protein (2mihbC-IAP-1), Chain A"/>
    <property type="match status" value="2"/>
</dbReference>
<dbReference type="Pfam" id="PF13920">
    <property type="entry name" value="zf-C3HC4_3"/>
    <property type="match status" value="1"/>
</dbReference>
<dbReference type="GO" id="GO:0051726">
    <property type="term" value="P:regulation of cell cycle"/>
    <property type="evidence" value="ECO:0007669"/>
    <property type="project" value="TreeGrafter"/>
</dbReference>
<dbReference type="PROSITE" id="PS50143">
    <property type="entry name" value="BIR_REPEAT_2"/>
    <property type="match status" value="2"/>
</dbReference>
<dbReference type="SMART" id="SM00184">
    <property type="entry name" value="RING"/>
    <property type="match status" value="1"/>
</dbReference>
<dbReference type="Proteomes" id="UP000201917">
    <property type="component" value="Segment"/>
</dbReference>
<sequence>MYEESHLFKDESVRVKSFDENWPHGYPLTPKTLAAHGFYFADLPDKIRCCECSLEIQNFGENKFIGRFHERMKCSFANVRTPTYVLYNTDDANRFENLLKTFDTTTLLSQEQKRAAAEAGFRYDMQLNLLKCDVCDCSVFYWDCDNFWTLHVATNDKCEYVLKCKGANFVQQTLTNLCAIPASVNTAPTTFSAKREGDKPTNTVNYSDENRMKNSDKGNVENCSICLGNARNACLVPCGHMLCLECAIKLNGTCPFCRSQATVQPLYI</sequence>
<dbReference type="GO" id="GO:0061630">
    <property type="term" value="F:ubiquitin protein ligase activity"/>
    <property type="evidence" value="ECO:0007669"/>
    <property type="project" value="TreeGrafter"/>
</dbReference>
<evidence type="ECO:0000256" key="3">
    <source>
        <dbReference type="ARBA" id="ARBA00022833"/>
    </source>
</evidence>
<keyword evidence="3" id="KW-0862">Zinc</keyword>
<dbReference type="PROSITE" id="PS50089">
    <property type="entry name" value="ZF_RING_2"/>
    <property type="match status" value="1"/>
</dbReference>
<dbReference type="GO" id="GO:0031398">
    <property type="term" value="P:positive regulation of protein ubiquitination"/>
    <property type="evidence" value="ECO:0007669"/>
    <property type="project" value="TreeGrafter"/>
</dbReference>
<dbReference type="InterPro" id="IPR001370">
    <property type="entry name" value="BIR_rpt"/>
</dbReference>
<dbReference type="InterPro" id="IPR017907">
    <property type="entry name" value="Znf_RING_CS"/>
</dbReference>
<accession>A0A097P8X1</accession>
<proteinExistence type="predicted"/>
<dbReference type="GO" id="GO:0008270">
    <property type="term" value="F:zinc ion binding"/>
    <property type="evidence" value="ECO:0007669"/>
    <property type="project" value="UniProtKB-KW"/>
</dbReference>
<evidence type="ECO:0000256" key="4">
    <source>
        <dbReference type="PROSITE-ProRule" id="PRU00175"/>
    </source>
</evidence>
<dbReference type="RefSeq" id="YP_009186727.1">
    <property type="nucleotide sequence ID" value="NC_028636.1"/>
</dbReference>
<feature type="domain" description="RING-type" evidence="6">
    <location>
        <begin position="223"/>
        <end position="258"/>
    </location>
</feature>
<evidence type="ECO:0000313" key="8">
    <source>
        <dbReference type="Proteomes" id="UP000201917"/>
    </source>
</evidence>
<dbReference type="PROSITE" id="PS00518">
    <property type="entry name" value="ZF_RING_1"/>
    <property type="match status" value="1"/>
</dbReference>
<dbReference type="InterPro" id="IPR013083">
    <property type="entry name" value="Znf_RING/FYVE/PHD"/>
</dbReference>
<dbReference type="GO" id="GO:0043027">
    <property type="term" value="F:cysteine-type endopeptidase inhibitor activity involved in apoptotic process"/>
    <property type="evidence" value="ECO:0007669"/>
    <property type="project" value="TreeGrafter"/>
</dbReference>
<organism evidence="7 8">
    <name type="scientific">Sucra jujuba nucleopolyhedrovirus</name>
    <dbReference type="NCBI Taxonomy" id="1563660"/>
    <lineage>
        <taxon>Viruses</taxon>
        <taxon>Viruses incertae sedis</taxon>
        <taxon>Naldaviricetes</taxon>
        <taxon>Lefavirales</taxon>
        <taxon>Baculoviridae</taxon>
        <taxon>Alphabaculovirus</taxon>
        <taxon>Alphabaculovirus sujujubae</taxon>
    </lineage>
</organism>
<dbReference type="EMBL" id="KJ676450">
    <property type="protein sequence ID" value="AIU41275.1"/>
    <property type="molecule type" value="Genomic_DNA"/>
</dbReference>
<dbReference type="GeneID" id="26382491"/>
<evidence type="ECO:0000256" key="1">
    <source>
        <dbReference type="ARBA" id="ARBA00022723"/>
    </source>
</evidence>
<dbReference type="Pfam" id="PF00653">
    <property type="entry name" value="BIR"/>
    <property type="match status" value="2"/>
</dbReference>
<evidence type="ECO:0000256" key="2">
    <source>
        <dbReference type="ARBA" id="ARBA00022771"/>
    </source>
</evidence>
<dbReference type="InterPro" id="IPR050784">
    <property type="entry name" value="IAP"/>
</dbReference>
<dbReference type="KEGG" id="vg:26382491"/>
<dbReference type="OrthoDB" id="9255at10239"/>
<feature type="region of interest" description="Disordered" evidence="5">
    <location>
        <begin position="191"/>
        <end position="211"/>
    </location>
</feature>
<evidence type="ECO:0000256" key="5">
    <source>
        <dbReference type="SAM" id="MobiDB-lite"/>
    </source>
</evidence>
<dbReference type="PANTHER" id="PTHR10044:SF139">
    <property type="entry name" value="DEATH-ASSOCIATED INHIBITOR OF APOPTOSIS 2"/>
    <property type="match status" value="1"/>
</dbReference>
<protein>
    <submittedName>
        <fullName evidence="7">Iap-3</fullName>
    </submittedName>
</protein>
<dbReference type="Gene3D" id="3.30.40.10">
    <property type="entry name" value="Zinc/RING finger domain, C3HC4 (zinc finger)"/>
    <property type="match status" value="1"/>
</dbReference>
<reference evidence="7 8" key="1">
    <citation type="journal article" date="2014" name="PLoS ONE">
        <title>Genomic Sequencing and Analysis of Sucra jujuba Nucleopolyhedrovirus.</title>
        <authorList>
            <person name="Liu X."/>
            <person name="Yin F."/>
            <person name="Zhu Z."/>
            <person name="Hou D."/>
            <person name="Wang J."/>
            <person name="Zhang L."/>
            <person name="Wang M."/>
            <person name="Wang H."/>
            <person name="Hu Z."/>
            <person name="Deng F."/>
        </authorList>
    </citation>
    <scope>NUCLEOTIDE SEQUENCE [LARGE SCALE GENOMIC DNA]</scope>
    <source>
        <strain evidence="7">473</strain>
    </source>
</reference>
<dbReference type="SMART" id="SM00238">
    <property type="entry name" value="BIR"/>
    <property type="match status" value="2"/>
</dbReference>
<name>A0A097P8X1_9ABAC</name>
<evidence type="ECO:0000313" key="7">
    <source>
        <dbReference type="EMBL" id="AIU41275.1"/>
    </source>
</evidence>
<keyword evidence="2 4" id="KW-0863">Zinc-finger</keyword>
<keyword evidence="1" id="KW-0479">Metal-binding</keyword>
<dbReference type="PANTHER" id="PTHR10044">
    <property type="entry name" value="INHIBITOR OF APOPTOSIS"/>
    <property type="match status" value="1"/>
</dbReference>
<dbReference type="InterPro" id="IPR001841">
    <property type="entry name" value="Znf_RING"/>
</dbReference>
<keyword evidence="8" id="KW-1185">Reference proteome</keyword>